<organism evidence="1 2">
    <name type="scientific">Actinidia rufa</name>
    <dbReference type="NCBI Taxonomy" id="165716"/>
    <lineage>
        <taxon>Eukaryota</taxon>
        <taxon>Viridiplantae</taxon>
        <taxon>Streptophyta</taxon>
        <taxon>Embryophyta</taxon>
        <taxon>Tracheophyta</taxon>
        <taxon>Spermatophyta</taxon>
        <taxon>Magnoliopsida</taxon>
        <taxon>eudicotyledons</taxon>
        <taxon>Gunneridae</taxon>
        <taxon>Pentapetalae</taxon>
        <taxon>asterids</taxon>
        <taxon>Ericales</taxon>
        <taxon>Actinidiaceae</taxon>
        <taxon>Actinidia</taxon>
    </lineage>
</organism>
<evidence type="ECO:0000313" key="2">
    <source>
        <dbReference type="Proteomes" id="UP000585474"/>
    </source>
</evidence>
<proteinExistence type="predicted"/>
<sequence length="97" mass="10738">MATSLRLPMATTTSLSSSPLWMRRRSSHTVCAMKRRPSLSPNESFLGKLASIASNTPKKLIEPPTDTDTPPLLHLFNSPSSYRFMPSAAYEESIEVI</sequence>
<comment type="caution">
    <text evidence="1">The sequence shown here is derived from an EMBL/GenBank/DDBJ whole genome shotgun (WGS) entry which is preliminary data.</text>
</comment>
<protein>
    <submittedName>
        <fullName evidence="1">Uncharacterized protein</fullName>
    </submittedName>
</protein>
<dbReference type="EMBL" id="BJWL01000007">
    <property type="protein sequence ID" value="GFY90557.1"/>
    <property type="molecule type" value="Genomic_DNA"/>
</dbReference>
<reference evidence="1 2" key="1">
    <citation type="submission" date="2019-07" db="EMBL/GenBank/DDBJ databases">
        <title>De Novo Assembly of kiwifruit Actinidia rufa.</title>
        <authorList>
            <person name="Sugita-Konishi S."/>
            <person name="Sato K."/>
            <person name="Mori E."/>
            <person name="Abe Y."/>
            <person name="Kisaki G."/>
            <person name="Hamano K."/>
            <person name="Suezawa K."/>
            <person name="Otani M."/>
            <person name="Fukuda T."/>
            <person name="Manabe T."/>
            <person name="Gomi K."/>
            <person name="Tabuchi M."/>
            <person name="Akimitsu K."/>
            <person name="Kataoka I."/>
        </authorList>
    </citation>
    <scope>NUCLEOTIDE SEQUENCE [LARGE SCALE GENOMIC DNA]</scope>
    <source>
        <strain evidence="2">cv. Fuchu</strain>
    </source>
</reference>
<dbReference type="Proteomes" id="UP000585474">
    <property type="component" value="Unassembled WGS sequence"/>
</dbReference>
<gene>
    <name evidence="1" type="ORF">Acr_07g0007540</name>
</gene>
<keyword evidence="2" id="KW-1185">Reference proteome</keyword>
<accession>A0A7J0EY74</accession>
<evidence type="ECO:0000313" key="1">
    <source>
        <dbReference type="EMBL" id="GFY90557.1"/>
    </source>
</evidence>
<name>A0A7J0EY74_9ERIC</name>
<dbReference type="AlphaFoldDB" id="A0A7J0EY74"/>